<evidence type="ECO:0000313" key="2">
    <source>
        <dbReference type="Proteomes" id="UP000243468"/>
    </source>
</evidence>
<accession>A0A1G6KQL0</accession>
<sequence length="89" mass="9967">MSITRCESINDLINLALNQGNSVLEITHSWSEMEAVVYMSQPITLELKNAGMKYEDLTYYTMQGSPHTKPDEGFYSKSAKIAISFPSSL</sequence>
<dbReference type="STRING" id="1226327.SAMN05421732_105103"/>
<evidence type="ECO:0000313" key="1">
    <source>
        <dbReference type="EMBL" id="SDC33340.1"/>
    </source>
</evidence>
<dbReference type="Proteomes" id="UP000243468">
    <property type="component" value="Unassembled WGS sequence"/>
</dbReference>
<dbReference type="RefSeq" id="WP_092819794.1">
    <property type="nucleotide sequence ID" value="NZ_BAABKJ010000015.1"/>
</dbReference>
<keyword evidence="2" id="KW-1185">Reference proteome</keyword>
<reference evidence="2" key="1">
    <citation type="submission" date="2016-09" db="EMBL/GenBank/DDBJ databases">
        <authorList>
            <person name="Varghese N."/>
            <person name="Submissions S."/>
        </authorList>
    </citation>
    <scope>NUCLEOTIDE SEQUENCE [LARGE SCALE GENOMIC DNA]</scope>
    <source>
        <strain evidence="2">ANC 4667</strain>
    </source>
</reference>
<proteinExistence type="predicted"/>
<organism evidence="1 2">
    <name type="scientific">Acinetobacter kookii</name>
    <dbReference type="NCBI Taxonomy" id="1226327"/>
    <lineage>
        <taxon>Bacteria</taxon>
        <taxon>Pseudomonadati</taxon>
        <taxon>Pseudomonadota</taxon>
        <taxon>Gammaproteobacteria</taxon>
        <taxon>Moraxellales</taxon>
        <taxon>Moraxellaceae</taxon>
        <taxon>Acinetobacter</taxon>
    </lineage>
</organism>
<dbReference type="AlphaFoldDB" id="A0A1G6KQL0"/>
<name>A0A1G6KQL0_9GAMM</name>
<gene>
    <name evidence="1" type="ORF">SAMN05421732_105103</name>
</gene>
<protein>
    <submittedName>
        <fullName evidence="1">Uncharacterized protein</fullName>
    </submittedName>
</protein>
<dbReference type="EMBL" id="FMYO01000005">
    <property type="protein sequence ID" value="SDC33340.1"/>
    <property type="molecule type" value="Genomic_DNA"/>
</dbReference>